<dbReference type="Gene3D" id="3.30.70.580">
    <property type="entry name" value="Pseudouridine synthase I, catalytic domain, N-terminal subdomain"/>
    <property type="match status" value="1"/>
</dbReference>
<evidence type="ECO:0000313" key="9">
    <source>
        <dbReference type="Proteomes" id="UP001071230"/>
    </source>
</evidence>
<comment type="similarity">
    <text evidence="1 5">Belongs to the pseudouridine synthase RsuA family.</text>
</comment>
<dbReference type="KEGG" id="aacx:DEACI_2727"/>
<keyword evidence="3 5" id="KW-0413">Isomerase</keyword>
<dbReference type="InterPro" id="IPR050343">
    <property type="entry name" value="RsuA_PseudoU_synthase"/>
</dbReference>
<dbReference type="RefSeq" id="WP_240985490.1">
    <property type="nucleotide sequence ID" value="NZ_CDGJ01000078.1"/>
</dbReference>
<dbReference type="FunFam" id="3.10.290.10:FF:000003">
    <property type="entry name" value="Pseudouridine synthase"/>
    <property type="match status" value="1"/>
</dbReference>
<protein>
    <recommendedName>
        <fullName evidence="5">Pseudouridine synthase</fullName>
        <ecNumber evidence="5">5.4.99.-</ecNumber>
    </recommendedName>
</protein>
<dbReference type="EC" id="5.4.99.-" evidence="5"/>
<dbReference type="PANTHER" id="PTHR47683">
    <property type="entry name" value="PSEUDOURIDINE SYNTHASE FAMILY PROTEIN-RELATED"/>
    <property type="match status" value="1"/>
</dbReference>
<dbReference type="AlphaFoldDB" id="A0A8S0Y3G9"/>
<evidence type="ECO:0000256" key="3">
    <source>
        <dbReference type="ARBA" id="ARBA00023235"/>
    </source>
</evidence>
<organism evidence="7">
    <name type="scientific">Acididesulfobacillus acetoxydans</name>
    <dbReference type="NCBI Taxonomy" id="1561005"/>
    <lineage>
        <taxon>Bacteria</taxon>
        <taxon>Bacillati</taxon>
        <taxon>Bacillota</taxon>
        <taxon>Clostridia</taxon>
        <taxon>Eubacteriales</taxon>
        <taxon>Peptococcaceae</taxon>
        <taxon>Acididesulfobacillus</taxon>
    </lineage>
</organism>
<evidence type="ECO:0000256" key="1">
    <source>
        <dbReference type="ARBA" id="ARBA00008348"/>
    </source>
</evidence>
<dbReference type="CDD" id="cd02870">
    <property type="entry name" value="PseudoU_synth_RsuA_like"/>
    <property type="match status" value="1"/>
</dbReference>
<dbReference type="Gene3D" id="3.10.290.10">
    <property type="entry name" value="RNA-binding S4 domain"/>
    <property type="match status" value="1"/>
</dbReference>
<dbReference type="InterPro" id="IPR018496">
    <property type="entry name" value="PsdUridine_synth_RsuA/RluB_CS"/>
</dbReference>
<dbReference type="GO" id="GO:0120159">
    <property type="term" value="F:rRNA pseudouridine synthase activity"/>
    <property type="evidence" value="ECO:0007669"/>
    <property type="project" value="UniProtKB-ARBA"/>
</dbReference>
<sequence>MEQAAGIRLQKLLAQAGCASRRQAEVMIRAGRVAVNGLIVTDMGRKVLESDEVRLDGHTVRAGQSRHYYLLNKPVGVISSARDPRGRPTVVDLLSGVPVRVYPVGRLDFDTSGLLLLTDDGELAYRLTHPRYGVEKTYRVTLRQRVAPEALRALRTGIFLEDGKTAPARVRTAGRERECEIVEITIHEGRNRQVRRMFAALGYPVLKLERVRFGPIRLESTLKPGLFRVLNRREVEALRKITGLPAADVNED</sequence>
<dbReference type="InterPro" id="IPR002942">
    <property type="entry name" value="S4_RNA-bd"/>
</dbReference>
<evidence type="ECO:0000256" key="5">
    <source>
        <dbReference type="RuleBase" id="RU003887"/>
    </source>
</evidence>
<gene>
    <name evidence="8" type="ORF">DEACI_2577</name>
    <name evidence="7" type="ORF">DEACI_2727</name>
</gene>
<dbReference type="EMBL" id="CDGJ01000078">
    <property type="protein sequence ID" value="CEJ08102.1"/>
    <property type="molecule type" value="Genomic_DNA"/>
</dbReference>
<dbReference type="SMART" id="SM00363">
    <property type="entry name" value="S4"/>
    <property type="match status" value="1"/>
</dbReference>
<dbReference type="GO" id="GO:0005829">
    <property type="term" value="C:cytosol"/>
    <property type="evidence" value="ECO:0007669"/>
    <property type="project" value="UniProtKB-ARBA"/>
</dbReference>
<evidence type="ECO:0000313" key="7">
    <source>
        <dbReference type="EMBL" id="CAA7602055.1"/>
    </source>
</evidence>
<dbReference type="PANTHER" id="PTHR47683:SF2">
    <property type="entry name" value="RNA-BINDING S4 DOMAIN-CONTAINING PROTEIN"/>
    <property type="match status" value="1"/>
</dbReference>
<reference evidence="8" key="1">
    <citation type="submission" date="2014-11" db="EMBL/GenBank/DDBJ databases">
        <authorList>
            <person name="Hornung B.V."/>
        </authorList>
    </citation>
    <scope>NUCLEOTIDE SEQUENCE</scope>
    <source>
        <strain evidence="8">INE</strain>
    </source>
</reference>
<dbReference type="InterPro" id="IPR020094">
    <property type="entry name" value="TruA/RsuA/RluB/E/F_N"/>
</dbReference>
<dbReference type="FunFam" id="3.30.70.1560:FF:000001">
    <property type="entry name" value="Pseudouridine synthase"/>
    <property type="match status" value="1"/>
</dbReference>
<dbReference type="Proteomes" id="UP001071230">
    <property type="component" value="Unassembled WGS sequence"/>
</dbReference>
<dbReference type="Pfam" id="PF01479">
    <property type="entry name" value="S4"/>
    <property type="match status" value="1"/>
</dbReference>
<dbReference type="EMBL" id="LR746496">
    <property type="protein sequence ID" value="CAA7602055.1"/>
    <property type="molecule type" value="Genomic_DNA"/>
</dbReference>
<dbReference type="PROSITE" id="PS50889">
    <property type="entry name" value="S4"/>
    <property type="match status" value="1"/>
</dbReference>
<accession>A0A8S0Y3G9</accession>
<keyword evidence="9" id="KW-1185">Reference proteome</keyword>
<dbReference type="InterPro" id="IPR020103">
    <property type="entry name" value="PsdUridine_synth_cat_dom_sf"/>
</dbReference>
<dbReference type="GO" id="GO:0000455">
    <property type="term" value="P:enzyme-directed rRNA pseudouridine synthesis"/>
    <property type="evidence" value="ECO:0007669"/>
    <property type="project" value="UniProtKB-ARBA"/>
</dbReference>
<name>A0A8S0Y3G9_9FIRM</name>
<dbReference type="CDD" id="cd00165">
    <property type="entry name" value="S4"/>
    <property type="match status" value="1"/>
</dbReference>
<dbReference type="InterPro" id="IPR036986">
    <property type="entry name" value="S4_RNA-bd_sf"/>
</dbReference>
<evidence type="ECO:0000313" key="8">
    <source>
        <dbReference type="EMBL" id="CEJ08102.1"/>
    </source>
</evidence>
<dbReference type="GO" id="GO:0003723">
    <property type="term" value="F:RNA binding"/>
    <property type="evidence" value="ECO:0007669"/>
    <property type="project" value="UniProtKB-KW"/>
</dbReference>
<evidence type="ECO:0000259" key="6">
    <source>
        <dbReference type="SMART" id="SM00363"/>
    </source>
</evidence>
<dbReference type="Gene3D" id="3.30.70.1560">
    <property type="entry name" value="Alpha-L RNA-binding motif"/>
    <property type="match status" value="1"/>
</dbReference>
<dbReference type="InterPro" id="IPR006145">
    <property type="entry name" value="PsdUridine_synth_RsuA/RluA"/>
</dbReference>
<dbReference type="SUPFAM" id="SSF55174">
    <property type="entry name" value="Alpha-L RNA-binding motif"/>
    <property type="match status" value="1"/>
</dbReference>
<dbReference type="Proteomes" id="UP000836597">
    <property type="component" value="Chromosome"/>
</dbReference>
<dbReference type="InterPro" id="IPR000748">
    <property type="entry name" value="PsdUridine_synth_RsuA/RluB/E/F"/>
</dbReference>
<dbReference type="Pfam" id="PF00849">
    <property type="entry name" value="PseudoU_synth_2"/>
    <property type="match status" value="1"/>
</dbReference>
<dbReference type="InterPro" id="IPR042092">
    <property type="entry name" value="PsdUridine_s_RsuA/RluB/E/F_cat"/>
</dbReference>
<feature type="domain" description="RNA-binding S4" evidence="6">
    <location>
        <begin position="7"/>
        <end position="67"/>
    </location>
</feature>
<evidence type="ECO:0000256" key="4">
    <source>
        <dbReference type="PROSITE-ProRule" id="PRU00182"/>
    </source>
</evidence>
<proteinExistence type="inferred from homology"/>
<evidence type="ECO:0000256" key="2">
    <source>
        <dbReference type="ARBA" id="ARBA00022884"/>
    </source>
</evidence>
<dbReference type="NCBIfam" id="TIGR00093">
    <property type="entry name" value="pseudouridine synthase"/>
    <property type="match status" value="1"/>
</dbReference>
<dbReference type="SUPFAM" id="SSF55120">
    <property type="entry name" value="Pseudouridine synthase"/>
    <property type="match status" value="1"/>
</dbReference>
<reference evidence="7" key="2">
    <citation type="submission" date="2020-01" db="EMBL/GenBank/DDBJ databases">
        <authorList>
            <person name="Hornung B."/>
        </authorList>
    </citation>
    <scope>NUCLEOTIDE SEQUENCE</scope>
    <source>
        <strain evidence="7">PacBioINE</strain>
    </source>
</reference>
<dbReference type="PROSITE" id="PS01149">
    <property type="entry name" value="PSI_RSU"/>
    <property type="match status" value="1"/>
</dbReference>
<keyword evidence="2 4" id="KW-0694">RNA-binding</keyword>